<feature type="transmembrane region" description="Helical" evidence="1">
    <location>
        <begin position="479"/>
        <end position="502"/>
    </location>
</feature>
<dbReference type="PANTHER" id="PTHR37577">
    <property type="entry name" value="INTEGRAL MEMBRANE PROTEIN"/>
    <property type="match status" value="1"/>
</dbReference>
<name>A0A8H6JN55_9PEZI</name>
<reference evidence="2" key="1">
    <citation type="journal article" date="2020" name="Phytopathology">
        <title>Genome Sequence Resources of Colletotrichum truncatum, C. plurivorum, C. musicola, and C. sojae: Four Species Pathogenic to Soybean (Glycine max).</title>
        <authorList>
            <person name="Rogerio F."/>
            <person name="Boufleur T.R."/>
            <person name="Ciampi-Guillardi M."/>
            <person name="Sukno S.A."/>
            <person name="Thon M.R."/>
            <person name="Massola Junior N.S."/>
            <person name="Baroncelli R."/>
        </authorList>
    </citation>
    <scope>NUCLEOTIDE SEQUENCE</scope>
    <source>
        <strain evidence="2">LFN0074</strain>
    </source>
</reference>
<dbReference type="OrthoDB" id="4845216at2759"/>
<comment type="caution">
    <text evidence="2">The sequence shown here is derived from an EMBL/GenBank/DDBJ whole genome shotgun (WGS) entry which is preliminary data.</text>
</comment>
<keyword evidence="1" id="KW-0812">Transmembrane</keyword>
<feature type="transmembrane region" description="Helical" evidence="1">
    <location>
        <begin position="32"/>
        <end position="54"/>
    </location>
</feature>
<dbReference type="PANTHER" id="PTHR37577:SF1">
    <property type="entry name" value="INTEGRAL MEMBRANE PROTEIN"/>
    <property type="match status" value="1"/>
</dbReference>
<feature type="transmembrane region" description="Helical" evidence="1">
    <location>
        <begin position="514"/>
        <end position="538"/>
    </location>
</feature>
<keyword evidence="3" id="KW-1185">Reference proteome</keyword>
<feature type="transmembrane region" description="Helical" evidence="1">
    <location>
        <begin position="270"/>
        <end position="290"/>
    </location>
</feature>
<gene>
    <name evidence="2" type="ORF">CMUS01_12358</name>
</gene>
<organism evidence="2 3">
    <name type="scientific">Colletotrichum musicola</name>
    <dbReference type="NCBI Taxonomy" id="2175873"/>
    <lineage>
        <taxon>Eukaryota</taxon>
        <taxon>Fungi</taxon>
        <taxon>Dikarya</taxon>
        <taxon>Ascomycota</taxon>
        <taxon>Pezizomycotina</taxon>
        <taxon>Sordariomycetes</taxon>
        <taxon>Hypocreomycetidae</taxon>
        <taxon>Glomerellales</taxon>
        <taxon>Glomerellaceae</taxon>
        <taxon>Colletotrichum</taxon>
        <taxon>Colletotrichum orchidearum species complex</taxon>
    </lineage>
</organism>
<feature type="transmembrane region" description="Helical" evidence="1">
    <location>
        <begin position="550"/>
        <end position="571"/>
    </location>
</feature>
<feature type="transmembrane region" description="Helical" evidence="1">
    <location>
        <begin position="66"/>
        <end position="85"/>
    </location>
</feature>
<dbReference type="InterPro" id="IPR053018">
    <property type="entry name" value="Elsinochrome_Biosynth-Asso"/>
</dbReference>
<feature type="transmembrane region" description="Helical" evidence="1">
    <location>
        <begin position="7"/>
        <end position="26"/>
    </location>
</feature>
<accession>A0A8H6JN55</accession>
<keyword evidence="1" id="KW-1133">Transmembrane helix</keyword>
<protein>
    <submittedName>
        <fullName evidence="2">Uncharacterized protein</fullName>
    </submittedName>
</protein>
<evidence type="ECO:0000256" key="1">
    <source>
        <dbReference type="SAM" id="Phobius"/>
    </source>
</evidence>
<sequence>MCDVQLLTELGILLSGFVGLSCYVSACHWQLIVYLAWFSNLTHAACLSSLRAYLYANQTERNWRMALMSLLLAGLITASIPTAYFNWAVRQGSNARCFFTQSSAQAAWDEECSQIHDIQGVCVPRTTFDDFKTTLAYDSRTISLLLLIFNFMTRFVKMFRDLSRVARVDVRDRVSHMGLSMINATIRLYRHRFFSTHPTTRCVLAILRPLDILLGLYLLLKLYIDVVTSELSDVYLLLASSVWATLRLWNARSVPYPEVKEDDMSEQNEWGFGQILSVFLLAGPIILFVVTLQENWNVKNEGNLSLFRRLRGALNDCRASMSQRELPGNPLSEQQENRDDMEALDLLIGITDGMEEFHSFGGLKTAADLVTEFLQSQPSSRHLVHALADSLRNEQRAQAESLSGEQTLRGRTIEMHPLINPQRLILGDHTQSLVPYDTDPQEDEGDVIHQLDQDTIIQANLTRLNLRGSISSYIMDSRMVGVVISLFFVQVLSITAIIFYYLGSSSTTILLTRLVLSFLVSLIFTHVINRLTAIVLSLYLSSPYTLRFQFWGFLTLVLCFCALHLTMFFFQEVKVRALISLAPLGVIIICFLYLGLRPGAIPMAVAST</sequence>
<keyword evidence="1" id="KW-0472">Membrane</keyword>
<dbReference type="EMBL" id="WIGM01000688">
    <property type="protein sequence ID" value="KAF6815908.1"/>
    <property type="molecule type" value="Genomic_DNA"/>
</dbReference>
<proteinExistence type="predicted"/>
<dbReference type="Proteomes" id="UP000639643">
    <property type="component" value="Unassembled WGS sequence"/>
</dbReference>
<evidence type="ECO:0000313" key="2">
    <source>
        <dbReference type="EMBL" id="KAF6815908.1"/>
    </source>
</evidence>
<evidence type="ECO:0000313" key="3">
    <source>
        <dbReference type="Proteomes" id="UP000639643"/>
    </source>
</evidence>
<dbReference type="AlphaFoldDB" id="A0A8H6JN55"/>
<feature type="transmembrane region" description="Helical" evidence="1">
    <location>
        <begin position="577"/>
        <end position="596"/>
    </location>
</feature>